<dbReference type="AlphaFoldDB" id="A0AA90H2T5"/>
<dbReference type="InterPro" id="IPR022291">
    <property type="entry name" value="Bacteriocin_synth_cyclodeHase"/>
</dbReference>
<dbReference type="InterPro" id="IPR003776">
    <property type="entry name" value="YcaO-like_dom"/>
</dbReference>
<dbReference type="SUPFAM" id="SSF69572">
    <property type="entry name" value="Activating enzymes of the ubiquitin-like proteins"/>
    <property type="match status" value="1"/>
</dbReference>
<dbReference type="RefSeq" id="WP_271314017.1">
    <property type="nucleotide sequence ID" value="NZ_JABXJJ020000031.1"/>
</dbReference>
<dbReference type="GO" id="GO:0008641">
    <property type="term" value="F:ubiquitin-like modifier activating enzyme activity"/>
    <property type="evidence" value="ECO:0007669"/>
    <property type="project" value="InterPro"/>
</dbReference>
<accession>A0AA90H2T5</accession>
<sequence>MTVTYEKIADARPRIRRDILFTQTPGGVVFHNAHGGFNLSGRSAYRFASLIVPHLNGLHTVGEICGGLGEKQRAMVAELVSTLIARGFARDVPEGGDGLEALDEVVRERFAAQIGYVDHYAGEAGSRFARFRAARVAVLGRDAVAAWCVLSLVRNGSAAVAVPAGGRDPLLAQAVAEAAELTDTGCPVVVEELRFAGAEPTWQELAGFDVVVAAGGPRALLRLVEAGVPDGVELLPVWTFGRRAVVGPLTARAVPGCWSCAALRLGANAEQDAAALWSAASLGDPDASGEVTVTGPTAAMLGNMVGYEIFRLRTGAMAAESRGKVVVQDLDSLDVVSETLLPHPRCPHCRVADAPRPAPVELGDAPLPPRTGELADDGDAVLAELETRGVLVAERAGVFAGYADDGWEQTPIKAGTVTIGSGAARRDVSAFDVHHVAGARLRALRAAAAVYAERAGGPATLPRDAGRPAVDPAAIGTATGVEVPDAALRHQVAAVSLLTGATAWLPAGAVAPFGAFNADLAWAPTSAGTGAGGTVREAAARGLLGALAYRALTSAVAGRGEVRRVGPDTLDGDPELVFLVRSAKNLGLRLELLDLLDGDRPAPVVLARARDDRGGAWHWAVGSSVSWSGAAVEAMRDLLGAVQLERQDDGRPADTGDPLLADFAPGTLAVTGECGAGDDAAGGWAGLLERLRASRTDALLVERGSADLAAGGLRVVRVVLVSGRDCAR</sequence>
<dbReference type="Gene3D" id="3.40.50.720">
    <property type="entry name" value="NAD(P)-binding Rossmann-like Domain"/>
    <property type="match status" value="1"/>
</dbReference>
<evidence type="ECO:0000313" key="2">
    <source>
        <dbReference type="EMBL" id="MDI5972369.1"/>
    </source>
</evidence>
<gene>
    <name evidence="2" type="ORF">POF50_024030</name>
</gene>
<reference evidence="2" key="1">
    <citation type="submission" date="2023-05" db="EMBL/GenBank/DDBJ databases">
        <title>Streptantibioticus silvisoli sp. nov., acidotolerant actinomycetes 1 from pine litter.</title>
        <authorList>
            <person name="Swiecimska M."/>
            <person name="Golinska P."/>
            <person name="Sangal V."/>
            <person name="Wachnowicz B."/>
            <person name="Goodfellow M."/>
        </authorList>
    </citation>
    <scope>NUCLEOTIDE SEQUENCE</scope>
    <source>
        <strain evidence="2">SL13</strain>
    </source>
</reference>
<feature type="domain" description="YcaO" evidence="1">
    <location>
        <begin position="430"/>
        <end position="728"/>
    </location>
</feature>
<protein>
    <submittedName>
        <fullName evidence="2">TOMM leader peptide-binding protein</fullName>
    </submittedName>
</protein>
<dbReference type="InterPro" id="IPR035985">
    <property type="entry name" value="Ubiquitin-activating_enz"/>
</dbReference>
<name>A0AA90H2T5_9ACTN</name>
<dbReference type="EMBL" id="JABXJJ020000031">
    <property type="protein sequence ID" value="MDI5972369.1"/>
    <property type="molecule type" value="Genomic_DNA"/>
</dbReference>
<proteinExistence type="predicted"/>
<dbReference type="Gene3D" id="3.30.1330.230">
    <property type="match status" value="1"/>
</dbReference>
<dbReference type="NCBIfam" id="TIGR03882">
    <property type="entry name" value="cyclo_dehyd_2"/>
    <property type="match status" value="1"/>
</dbReference>
<comment type="caution">
    <text evidence="2">The sequence shown here is derived from an EMBL/GenBank/DDBJ whole genome shotgun (WGS) entry which is preliminary data.</text>
</comment>
<organism evidence="2">
    <name type="scientific">Streptantibioticus silvisoli</name>
    <dbReference type="NCBI Taxonomy" id="2705255"/>
    <lineage>
        <taxon>Bacteria</taxon>
        <taxon>Bacillati</taxon>
        <taxon>Actinomycetota</taxon>
        <taxon>Actinomycetes</taxon>
        <taxon>Kitasatosporales</taxon>
        <taxon>Streptomycetaceae</taxon>
        <taxon>Streptantibioticus</taxon>
    </lineage>
</organism>
<dbReference type="PROSITE" id="PS51664">
    <property type="entry name" value="YCAO"/>
    <property type="match status" value="1"/>
</dbReference>
<evidence type="ECO:0000259" key="1">
    <source>
        <dbReference type="PROSITE" id="PS51664"/>
    </source>
</evidence>